<name>A0A365L1F2_9BACL</name>
<reference evidence="2 3" key="1">
    <citation type="submission" date="2018-06" db="EMBL/GenBank/DDBJ databases">
        <title>The draft genome sequences of strains SCU63 and S1.</title>
        <authorList>
            <person name="Gan L."/>
        </authorList>
    </citation>
    <scope>NUCLEOTIDE SEQUENCE [LARGE SCALE GENOMIC DNA]</scope>
    <source>
        <strain evidence="2 3">SCU63</strain>
    </source>
</reference>
<dbReference type="PANTHER" id="PTHR30041">
    <property type="entry name" value="ARSENATE REDUCTASE"/>
    <property type="match status" value="1"/>
</dbReference>
<dbReference type="Gene3D" id="3.40.30.10">
    <property type="entry name" value="Glutaredoxin"/>
    <property type="match status" value="1"/>
</dbReference>
<protein>
    <submittedName>
        <fullName evidence="2">Transcriptional regulator Spx</fullName>
    </submittedName>
</protein>
<dbReference type="RefSeq" id="WP_112222859.1">
    <property type="nucleotide sequence ID" value="NZ_CP196859.1"/>
</dbReference>
<gene>
    <name evidence="2" type="ORF">DP120_06600</name>
</gene>
<dbReference type="InterPro" id="IPR006504">
    <property type="entry name" value="Tscrpt_reg_Spx/MgsR"/>
</dbReference>
<dbReference type="NCBIfam" id="NF002459">
    <property type="entry name" value="PRK01655.1"/>
    <property type="match status" value="1"/>
</dbReference>
<dbReference type="PANTHER" id="PTHR30041:SF7">
    <property type="entry name" value="GLOBAL TRANSCRIPTIONAL REGULATOR SPX"/>
    <property type="match status" value="1"/>
</dbReference>
<dbReference type="Pfam" id="PF03960">
    <property type="entry name" value="ArsC"/>
    <property type="match status" value="1"/>
</dbReference>
<dbReference type="CDD" id="cd03032">
    <property type="entry name" value="ArsC_Spx"/>
    <property type="match status" value="1"/>
</dbReference>
<evidence type="ECO:0000313" key="3">
    <source>
        <dbReference type="Proteomes" id="UP000251002"/>
    </source>
</evidence>
<dbReference type="Proteomes" id="UP000251002">
    <property type="component" value="Unassembled WGS sequence"/>
</dbReference>
<dbReference type="SUPFAM" id="SSF52833">
    <property type="entry name" value="Thioredoxin-like"/>
    <property type="match status" value="1"/>
</dbReference>
<comment type="caution">
    <text evidence="2">The sequence shown here is derived from an EMBL/GenBank/DDBJ whole genome shotgun (WGS) entry which is preliminary data.</text>
</comment>
<sequence>MKAKLFTISSNNSCRKAIQWLTDYGIPFEEKNLSTTLITIEEIQEILSLTNEGTEEIISKKTNIVKKLKIDLNSLSLPQLYEIIINNPKVLHLPIIHDGTKLQVGYNDDEMRQFLPRWLRLERLKELLNPKQPETDNS</sequence>
<evidence type="ECO:0000256" key="1">
    <source>
        <dbReference type="PROSITE-ProRule" id="PRU01282"/>
    </source>
</evidence>
<dbReference type="PROSITE" id="PS51353">
    <property type="entry name" value="ARSC"/>
    <property type="match status" value="1"/>
</dbReference>
<comment type="similarity">
    <text evidence="1">Belongs to the ArsC family.</text>
</comment>
<proteinExistence type="inferred from homology"/>
<dbReference type="InterPro" id="IPR006660">
    <property type="entry name" value="Arsenate_reductase-like"/>
</dbReference>
<dbReference type="AlphaFoldDB" id="A0A365L1F2"/>
<organism evidence="2 3">
    <name type="scientific">Planococcus halotolerans</name>
    <dbReference type="NCBI Taxonomy" id="2233542"/>
    <lineage>
        <taxon>Bacteria</taxon>
        <taxon>Bacillati</taxon>
        <taxon>Bacillota</taxon>
        <taxon>Bacilli</taxon>
        <taxon>Bacillales</taxon>
        <taxon>Caryophanaceae</taxon>
        <taxon>Planococcus</taxon>
    </lineage>
</organism>
<dbReference type="InterPro" id="IPR036249">
    <property type="entry name" value="Thioredoxin-like_sf"/>
</dbReference>
<dbReference type="EMBL" id="QLZR01000002">
    <property type="protein sequence ID" value="RAZ79281.1"/>
    <property type="molecule type" value="Genomic_DNA"/>
</dbReference>
<accession>A0A365L1F2</accession>
<evidence type="ECO:0000313" key="2">
    <source>
        <dbReference type="EMBL" id="RAZ79281.1"/>
    </source>
</evidence>
<keyword evidence="3" id="KW-1185">Reference proteome</keyword>
<dbReference type="NCBIfam" id="TIGR01617">
    <property type="entry name" value="arsC_related"/>
    <property type="match status" value="1"/>
</dbReference>